<protein>
    <submittedName>
        <fullName evidence="2">Uncharacterized protein</fullName>
    </submittedName>
</protein>
<gene>
    <name evidence="2" type="ORF">HMPREF0661_08570</name>
</gene>
<dbReference type="Proteomes" id="UP000029578">
    <property type="component" value="Unassembled WGS sequence"/>
</dbReference>
<dbReference type="RefSeq" id="WP_036865609.1">
    <property type="nucleotide sequence ID" value="NZ_JRNS01000423.1"/>
</dbReference>
<evidence type="ECO:0000256" key="1">
    <source>
        <dbReference type="SAM" id="Phobius"/>
    </source>
</evidence>
<dbReference type="AlphaFoldDB" id="A0A096CLM2"/>
<keyword evidence="1" id="KW-0472">Membrane</keyword>
<evidence type="ECO:0000313" key="3">
    <source>
        <dbReference type="Proteomes" id="UP000029578"/>
    </source>
</evidence>
<keyword evidence="1" id="KW-1133">Transmembrane helix</keyword>
<feature type="transmembrane region" description="Helical" evidence="1">
    <location>
        <begin position="69"/>
        <end position="90"/>
    </location>
</feature>
<proteinExistence type="predicted"/>
<organism evidence="2 3">
    <name type="scientific">Prevotella melaninogenica DNF00666</name>
    <dbReference type="NCBI Taxonomy" id="1401073"/>
    <lineage>
        <taxon>Bacteria</taxon>
        <taxon>Pseudomonadati</taxon>
        <taxon>Bacteroidota</taxon>
        <taxon>Bacteroidia</taxon>
        <taxon>Bacteroidales</taxon>
        <taxon>Prevotellaceae</taxon>
        <taxon>Prevotella</taxon>
    </lineage>
</organism>
<keyword evidence="1" id="KW-0812">Transmembrane</keyword>
<dbReference type="EMBL" id="JRNS01000423">
    <property type="protein sequence ID" value="KGF46209.1"/>
    <property type="molecule type" value="Genomic_DNA"/>
</dbReference>
<accession>A0A096CLM2</accession>
<reference evidence="2 3" key="1">
    <citation type="submission" date="2014-07" db="EMBL/GenBank/DDBJ databases">
        <authorList>
            <person name="McCorrison J."/>
            <person name="Sanka R."/>
            <person name="Torralba M."/>
            <person name="Gillis M."/>
            <person name="Haft D.H."/>
            <person name="Methe B."/>
            <person name="Sutton G."/>
            <person name="Nelson K.E."/>
        </authorList>
    </citation>
    <scope>NUCLEOTIDE SEQUENCE [LARGE SCALE GENOMIC DNA]</scope>
    <source>
        <strain evidence="2 3">DNF00666</strain>
    </source>
</reference>
<sequence length="247" mass="28193">MQYNVTCNKCNRTFMITADGNDKIHCNCPYCGQSLLVNLPTLASPVTPSVQQPIMDQGEQKGSGFTLKVLLTILIVLILGGLAVFGYIYWNNQKEAAQQELQAQRKAHADSMMQVRAQIEAQEAEAQRQDEKRKGICRFLESFYKKAVLTEDADADFYSRYLTDYCHRMVFGIQGSYDYDVDEATVWWGAFGNTATEPDFNQLQRNLTVEAIDDNWYKVRLSQDGETEYRQVKVLSQDGHILIDDVR</sequence>
<comment type="caution">
    <text evidence="2">The sequence shown here is derived from an EMBL/GenBank/DDBJ whole genome shotgun (WGS) entry which is preliminary data.</text>
</comment>
<dbReference type="Gene3D" id="3.10.450.50">
    <property type="match status" value="1"/>
</dbReference>
<evidence type="ECO:0000313" key="2">
    <source>
        <dbReference type="EMBL" id="KGF46209.1"/>
    </source>
</evidence>
<name>A0A096CLM2_9BACT</name>